<comment type="caution">
    <text evidence="2">The sequence shown here is derived from an EMBL/GenBank/DDBJ whole genome shotgun (WGS) entry which is preliminary data.</text>
</comment>
<feature type="region of interest" description="Disordered" evidence="1">
    <location>
        <begin position="1"/>
        <end position="38"/>
    </location>
</feature>
<evidence type="ECO:0000313" key="2">
    <source>
        <dbReference type="EMBL" id="MDQ0176783.1"/>
    </source>
</evidence>
<name>A0ABT9WU16_9BACI</name>
<reference evidence="2 3" key="1">
    <citation type="submission" date="2023-07" db="EMBL/GenBank/DDBJ databases">
        <title>Genomic Encyclopedia of Type Strains, Phase IV (KMG-IV): sequencing the most valuable type-strain genomes for metagenomic binning, comparative biology and taxonomic classification.</title>
        <authorList>
            <person name="Goeker M."/>
        </authorList>
    </citation>
    <scope>NUCLEOTIDE SEQUENCE [LARGE SCALE GENOMIC DNA]</scope>
    <source>
        <strain evidence="2 3">DSM 23837</strain>
    </source>
</reference>
<dbReference type="Proteomes" id="UP001223586">
    <property type="component" value="Unassembled WGS sequence"/>
</dbReference>
<keyword evidence="3" id="KW-1185">Reference proteome</keyword>
<protein>
    <submittedName>
        <fullName evidence="2">Uncharacterized protein</fullName>
    </submittedName>
</protein>
<sequence>MFKKGDNEWSKRSHTKKEMARKEHLTLVSVIPHQSTHL</sequence>
<gene>
    <name evidence="2" type="ORF">J2S08_002641</name>
</gene>
<proteinExistence type="predicted"/>
<evidence type="ECO:0000256" key="1">
    <source>
        <dbReference type="SAM" id="MobiDB-lite"/>
    </source>
</evidence>
<dbReference type="EMBL" id="JAUSTT010000015">
    <property type="protein sequence ID" value="MDQ0176783.1"/>
    <property type="molecule type" value="Genomic_DNA"/>
</dbReference>
<evidence type="ECO:0000313" key="3">
    <source>
        <dbReference type="Proteomes" id="UP001223586"/>
    </source>
</evidence>
<organism evidence="2 3">
    <name type="scientific">Bacillus chungangensis</name>
    <dbReference type="NCBI Taxonomy" id="587633"/>
    <lineage>
        <taxon>Bacteria</taxon>
        <taxon>Bacillati</taxon>
        <taxon>Bacillota</taxon>
        <taxon>Bacilli</taxon>
        <taxon>Bacillales</taxon>
        <taxon>Bacillaceae</taxon>
        <taxon>Bacillus</taxon>
    </lineage>
</organism>
<accession>A0ABT9WU16</accession>
<feature type="compositionally biased region" description="Basic and acidic residues" evidence="1">
    <location>
        <begin position="1"/>
        <end position="25"/>
    </location>
</feature>